<keyword evidence="1" id="KW-0812">Transmembrane</keyword>
<name>A0A5B8MP38_9CHLO</name>
<feature type="transmembrane region" description="Helical" evidence="1">
    <location>
        <begin position="104"/>
        <end position="126"/>
    </location>
</feature>
<evidence type="ECO:0008006" key="4">
    <source>
        <dbReference type="Google" id="ProtNLM"/>
    </source>
</evidence>
<gene>
    <name evidence="2" type="ORF">A3770_05p36100</name>
</gene>
<proteinExistence type="predicted"/>
<sequence length="294" mass="34061">MFELTMDVADRSNVNMHEVFGRILHISEYPRAEAADRHRELAIFFEGAVFATLLGIGSHYVYGRITKQDVKTVSSFAMMAMGTYFFASWVSMMYDGRYLVSPGFEAGMCMGYEVYAFIMEFVYLYNGRFRKDFMFHHVLCMFFSVATAYAWVQIPDLDVSYWFFVWRSICYMLGSNFLANARLVHNTNAVNLSFAINFVVSRVYNQMPFVKIALRDAIEIGLEQNLKVQVPPAVWQVLGEGRGKAVMWQSHWTTALVIAWALLVLLNFFWSFKVIQVMYWKLTGQTRSTKKKTT</sequence>
<keyword evidence="1" id="KW-1133">Transmembrane helix</keyword>
<evidence type="ECO:0000256" key="1">
    <source>
        <dbReference type="SAM" id="Phobius"/>
    </source>
</evidence>
<dbReference type="Proteomes" id="UP000316726">
    <property type="component" value="Chromosome 5"/>
</dbReference>
<dbReference type="EMBL" id="CP031038">
    <property type="protein sequence ID" value="QDZ21092.1"/>
    <property type="molecule type" value="Genomic_DNA"/>
</dbReference>
<feature type="transmembrane region" description="Helical" evidence="1">
    <location>
        <begin position="133"/>
        <end position="154"/>
    </location>
</feature>
<reference evidence="2 3" key="1">
    <citation type="submission" date="2018-07" db="EMBL/GenBank/DDBJ databases">
        <title>The complete nuclear genome of the prasinophyte Chloropicon primus (CCMP1205).</title>
        <authorList>
            <person name="Pombert J.-F."/>
            <person name="Otis C."/>
            <person name="Turmel M."/>
            <person name="Lemieux C."/>
        </authorList>
    </citation>
    <scope>NUCLEOTIDE SEQUENCE [LARGE SCALE GENOMIC DNA]</scope>
    <source>
        <strain evidence="2 3">CCMP1205</strain>
    </source>
</reference>
<evidence type="ECO:0000313" key="3">
    <source>
        <dbReference type="Proteomes" id="UP000316726"/>
    </source>
</evidence>
<feature type="transmembrane region" description="Helical" evidence="1">
    <location>
        <begin position="41"/>
        <end position="61"/>
    </location>
</feature>
<protein>
    <recommendedName>
        <fullName evidence="4">TLC domain-containing protein</fullName>
    </recommendedName>
</protein>
<keyword evidence="1" id="KW-0472">Membrane</keyword>
<evidence type="ECO:0000313" key="2">
    <source>
        <dbReference type="EMBL" id="QDZ21092.1"/>
    </source>
</evidence>
<organism evidence="2 3">
    <name type="scientific">Chloropicon primus</name>
    <dbReference type="NCBI Taxonomy" id="1764295"/>
    <lineage>
        <taxon>Eukaryota</taxon>
        <taxon>Viridiplantae</taxon>
        <taxon>Chlorophyta</taxon>
        <taxon>Chloropicophyceae</taxon>
        <taxon>Chloropicales</taxon>
        <taxon>Chloropicaceae</taxon>
        <taxon>Chloropicon</taxon>
    </lineage>
</organism>
<dbReference type="AlphaFoldDB" id="A0A5B8MP38"/>
<accession>A0A5B8MP38</accession>
<feature type="transmembrane region" description="Helical" evidence="1">
    <location>
        <begin position="252"/>
        <end position="272"/>
    </location>
</feature>
<feature type="transmembrane region" description="Helical" evidence="1">
    <location>
        <begin position="73"/>
        <end position="92"/>
    </location>
</feature>
<keyword evidence="3" id="KW-1185">Reference proteome</keyword>